<accession>A0AAV9XZV3</accession>
<name>A0AAV9XZV3_9CRYT</name>
<comment type="caution">
    <text evidence="2">The sequence shown here is derived from an EMBL/GenBank/DDBJ whole genome shotgun (WGS) entry which is preliminary data.</text>
</comment>
<keyword evidence="3" id="KW-1185">Reference proteome</keyword>
<reference evidence="2 3" key="1">
    <citation type="submission" date="2023-10" db="EMBL/GenBank/DDBJ databases">
        <title>Comparative genomics analysis reveals potential genetic determinants of host preference in Cryptosporidium xiaoi.</title>
        <authorList>
            <person name="Xiao L."/>
            <person name="Li J."/>
        </authorList>
    </citation>
    <scope>NUCLEOTIDE SEQUENCE [LARGE SCALE GENOMIC DNA]</scope>
    <source>
        <strain evidence="2 3">52996</strain>
    </source>
</reference>
<protein>
    <submittedName>
        <fullName evidence="2">Chromosome assembly</fullName>
    </submittedName>
</protein>
<evidence type="ECO:0000313" key="2">
    <source>
        <dbReference type="EMBL" id="KAK6589978.1"/>
    </source>
</evidence>
<dbReference type="EMBL" id="JAWDEY010000010">
    <property type="protein sequence ID" value="KAK6589978.1"/>
    <property type="molecule type" value="Genomic_DNA"/>
</dbReference>
<proteinExistence type="predicted"/>
<keyword evidence="1" id="KW-0175">Coiled coil</keyword>
<dbReference type="Proteomes" id="UP001311799">
    <property type="component" value="Unassembled WGS sequence"/>
</dbReference>
<evidence type="ECO:0000313" key="3">
    <source>
        <dbReference type="Proteomes" id="UP001311799"/>
    </source>
</evidence>
<organism evidence="2 3">
    <name type="scientific">Cryptosporidium xiaoi</name>
    <dbReference type="NCBI Taxonomy" id="659607"/>
    <lineage>
        <taxon>Eukaryota</taxon>
        <taxon>Sar</taxon>
        <taxon>Alveolata</taxon>
        <taxon>Apicomplexa</taxon>
        <taxon>Conoidasida</taxon>
        <taxon>Coccidia</taxon>
        <taxon>Eucoccidiorida</taxon>
        <taxon>Eimeriorina</taxon>
        <taxon>Cryptosporidiidae</taxon>
        <taxon>Cryptosporidium</taxon>
    </lineage>
</organism>
<gene>
    <name evidence="2" type="ORF">RS030_192985</name>
</gene>
<sequence>MTFSQKENLNSNLNSGKFNNSSVPFSITINELTEKAAKVRSLLERRQRNDAIKELISVSRGELLSINNIKSEIMSEHRESLDKIIGIVEKKVDDYLIKNEAFIKLNIDKCIEKNNELVNKNLENFLERVISSIDSINTSNDKLCLTIEEQKSSVENHFTELSKSMDDKNDYINNIIKIELRNRNEKENGLYLSQLRVIQKQYELIIRDLRKKNAVLENEIESKLICEKELEENIRLINNKVGELSNLINEKNVEISTLSSKLDKLRDENTNLTEDIRRLKIRNDGMINIFREQIELSKKRYISFGKGIYSLEFVLNNIRYRQIETAFTDIRNYSNVLNSTKPTDQAKSNNKMEPLHRLIDESNLYSLIKVEKEIKEQEKEQNMINRLLDFIGEDNFFQLISFVSIISKKNNEVLRIAFLNLKFNS</sequence>
<evidence type="ECO:0000256" key="1">
    <source>
        <dbReference type="SAM" id="Coils"/>
    </source>
</evidence>
<dbReference type="AlphaFoldDB" id="A0AAV9XZV3"/>
<feature type="coiled-coil region" evidence="1">
    <location>
        <begin position="199"/>
        <end position="282"/>
    </location>
</feature>